<keyword evidence="10" id="KW-0547">Nucleotide-binding</keyword>
<keyword evidence="7" id="KW-0812">Transmembrane</keyword>
<evidence type="ECO:0000256" key="7">
    <source>
        <dbReference type="ARBA" id="ARBA00022692"/>
    </source>
</evidence>
<evidence type="ECO:0000256" key="17">
    <source>
        <dbReference type="ARBA" id="ARBA00023180"/>
    </source>
</evidence>
<dbReference type="AlphaFoldDB" id="A2YH11"/>
<dbReference type="SMART" id="SM00369">
    <property type="entry name" value="LRR_TYP"/>
    <property type="match status" value="8"/>
</dbReference>
<feature type="region of interest" description="Disordered" evidence="20">
    <location>
        <begin position="122"/>
        <end position="155"/>
    </location>
</feature>
<evidence type="ECO:0000256" key="18">
    <source>
        <dbReference type="ARBA" id="ARBA00047899"/>
    </source>
</evidence>
<dbReference type="SUPFAM" id="SSF56112">
    <property type="entry name" value="Protein kinase-like (PK-like)"/>
    <property type="match status" value="1"/>
</dbReference>
<feature type="domain" description="Protein kinase" evidence="21">
    <location>
        <begin position="811"/>
        <end position="1085"/>
    </location>
</feature>
<evidence type="ECO:0000256" key="10">
    <source>
        <dbReference type="ARBA" id="ARBA00022741"/>
    </source>
</evidence>
<evidence type="ECO:0000256" key="14">
    <source>
        <dbReference type="ARBA" id="ARBA00022989"/>
    </source>
</evidence>
<keyword evidence="9" id="KW-0677">Repeat</keyword>
<keyword evidence="8" id="KW-0732">Signal</keyword>
<keyword evidence="13" id="KW-0067">ATP-binding</keyword>
<dbReference type="HOGENOM" id="CLU_000288_22_1_1"/>
<dbReference type="InterPro" id="IPR001611">
    <property type="entry name" value="Leu-rich_rpt"/>
</dbReference>
<dbReference type="EC" id="2.7.11.1" evidence="2"/>
<evidence type="ECO:0000256" key="19">
    <source>
        <dbReference type="ARBA" id="ARBA00048679"/>
    </source>
</evidence>
<organism evidence="22 23">
    <name type="scientific">Oryza sativa subsp. indica</name>
    <name type="common">Rice</name>
    <dbReference type="NCBI Taxonomy" id="39946"/>
    <lineage>
        <taxon>Eukaryota</taxon>
        <taxon>Viridiplantae</taxon>
        <taxon>Streptophyta</taxon>
        <taxon>Embryophyta</taxon>
        <taxon>Tracheophyta</taxon>
        <taxon>Spermatophyta</taxon>
        <taxon>Magnoliopsida</taxon>
        <taxon>Liliopsida</taxon>
        <taxon>Poales</taxon>
        <taxon>Poaceae</taxon>
        <taxon>BOP clade</taxon>
        <taxon>Oryzoideae</taxon>
        <taxon>Oryzeae</taxon>
        <taxon>Oryzinae</taxon>
        <taxon>Oryza</taxon>
        <taxon>Oryza sativa</taxon>
    </lineage>
</organism>
<dbReference type="GO" id="GO:0030154">
    <property type="term" value="P:cell differentiation"/>
    <property type="evidence" value="ECO:0007669"/>
    <property type="project" value="UniProtKB-KW"/>
</dbReference>
<evidence type="ECO:0000259" key="21">
    <source>
        <dbReference type="PROSITE" id="PS50011"/>
    </source>
</evidence>
<keyword evidence="6" id="KW-0808">Transferase</keyword>
<proteinExistence type="predicted"/>
<dbReference type="InterPro" id="IPR011009">
    <property type="entry name" value="Kinase-like_dom_sf"/>
</dbReference>
<dbReference type="PANTHER" id="PTHR48056">
    <property type="entry name" value="LRR RECEPTOR-LIKE SERINE/THREONINE-PROTEIN KINASE-RELATED"/>
    <property type="match status" value="1"/>
</dbReference>
<dbReference type="FunFam" id="3.30.200.20:FF:000292">
    <property type="entry name" value="Leucine-rich repeat receptor-like serine/threonine-protein kinase BAM1"/>
    <property type="match status" value="1"/>
</dbReference>
<evidence type="ECO:0000256" key="1">
    <source>
        <dbReference type="ARBA" id="ARBA00004167"/>
    </source>
</evidence>
<evidence type="ECO:0000313" key="23">
    <source>
        <dbReference type="Proteomes" id="UP000007015"/>
    </source>
</evidence>
<evidence type="ECO:0000256" key="12">
    <source>
        <dbReference type="ARBA" id="ARBA00022782"/>
    </source>
</evidence>
<evidence type="ECO:0000256" key="2">
    <source>
        <dbReference type="ARBA" id="ARBA00012513"/>
    </source>
</evidence>
<dbReference type="InterPro" id="IPR008271">
    <property type="entry name" value="Ser/Thr_kinase_AS"/>
</dbReference>
<dbReference type="SUPFAM" id="SSF52047">
    <property type="entry name" value="RNI-like"/>
    <property type="match status" value="1"/>
</dbReference>
<keyword evidence="16" id="KW-0675">Receptor</keyword>
<dbReference type="GO" id="GO:0004674">
    <property type="term" value="F:protein serine/threonine kinase activity"/>
    <property type="evidence" value="ECO:0007669"/>
    <property type="project" value="UniProtKB-KW"/>
</dbReference>
<dbReference type="SMART" id="SM00220">
    <property type="entry name" value="S_TKc"/>
    <property type="match status" value="1"/>
</dbReference>
<dbReference type="InterPro" id="IPR003591">
    <property type="entry name" value="Leu-rich_rpt_typical-subtyp"/>
</dbReference>
<comment type="subcellular location">
    <subcellularLocation>
        <location evidence="1">Membrane</location>
        <topology evidence="1">Single-pass membrane protein</topology>
    </subcellularLocation>
</comment>
<dbReference type="Gramene" id="BGIOSGA020524-TA">
    <property type="protein sequence ID" value="BGIOSGA020524-PA"/>
    <property type="gene ID" value="BGIOSGA020524"/>
</dbReference>
<dbReference type="Gene3D" id="1.10.510.10">
    <property type="entry name" value="Transferase(Phosphotransferase) domain 1"/>
    <property type="match status" value="1"/>
</dbReference>
<gene>
    <name evidence="22" type="ORF">OsI_24476</name>
</gene>
<dbReference type="STRING" id="39946.A2YH11"/>
<dbReference type="FunFam" id="1.10.510.10:FF:000201">
    <property type="entry name" value="Leucine-rich repeat receptor-like serine/threonine-protein kinase"/>
    <property type="match status" value="1"/>
</dbReference>
<keyword evidence="4" id="KW-0723">Serine/threonine-protein kinase</keyword>
<reference evidence="22 23" key="1">
    <citation type="journal article" date="2005" name="PLoS Biol.">
        <title>The genomes of Oryza sativa: a history of duplications.</title>
        <authorList>
            <person name="Yu J."/>
            <person name="Wang J."/>
            <person name="Lin W."/>
            <person name="Li S."/>
            <person name="Li H."/>
            <person name="Zhou J."/>
            <person name="Ni P."/>
            <person name="Dong W."/>
            <person name="Hu S."/>
            <person name="Zeng C."/>
            <person name="Zhang J."/>
            <person name="Zhang Y."/>
            <person name="Li R."/>
            <person name="Xu Z."/>
            <person name="Li S."/>
            <person name="Li X."/>
            <person name="Zheng H."/>
            <person name="Cong L."/>
            <person name="Lin L."/>
            <person name="Yin J."/>
            <person name="Geng J."/>
            <person name="Li G."/>
            <person name="Shi J."/>
            <person name="Liu J."/>
            <person name="Lv H."/>
            <person name="Li J."/>
            <person name="Wang J."/>
            <person name="Deng Y."/>
            <person name="Ran L."/>
            <person name="Shi X."/>
            <person name="Wang X."/>
            <person name="Wu Q."/>
            <person name="Li C."/>
            <person name="Ren X."/>
            <person name="Wang J."/>
            <person name="Wang X."/>
            <person name="Li D."/>
            <person name="Liu D."/>
            <person name="Zhang X."/>
            <person name="Ji Z."/>
            <person name="Zhao W."/>
            <person name="Sun Y."/>
            <person name="Zhang Z."/>
            <person name="Bao J."/>
            <person name="Han Y."/>
            <person name="Dong L."/>
            <person name="Ji J."/>
            <person name="Chen P."/>
            <person name="Wu S."/>
            <person name="Liu J."/>
            <person name="Xiao Y."/>
            <person name="Bu D."/>
            <person name="Tan J."/>
            <person name="Yang L."/>
            <person name="Ye C."/>
            <person name="Zhang J."/>
            <person name="Xu J."/>
            <person name="Zhou Y."/>
            <person name="Yu Y."/>
            <person name="Zhang B."/>
            <person name="Zhuang S."/>
            <person name="Wei H."/>
            <person name="Liu B."/>
            <person name="Lei M."/>
            <person name="Yu H."/>
            <person name="Li Y."/>
            <person name="Xu H."/>
            <person name="Wei S."/>
            <person name="He X."/>
            <person name="Fang L."/>
            <person name="Zhang Z."/>
            <person name="Zhang Y."/>
            <person name="Huang X."/>
            <person name="Su Z."/>
            <person name="Tong W."/>
            <person name="Li J."/>
            <person name="Tong Z."/>
            <person name="Li S."/>
            <person name="Ye J."/>
            <person name="Wang L."/>
            <person name="Fang L."/>
            <person name="Lei T."/>
            <person name="Chen C."/>
            <person name="Chen H."/>
            <person name="Xu Z."/>
            <person name="Li H."/>
            <person name="Huang H."/>
            <person name="Zhang F."/>
            <person name="Xu H."/>
            <person name="Li N."/>
            <person name="Zhao C."/>
            <person name="Li S."/>
            <person name="Dong L."/>
            <person name="Huang Y."/>
            <person name="Li L."/>
            <person name="Xi Y."/>
            <person name="Qi Q."/>
            <person name="Li W."/>
            <person name="Zhang B."/>
            <person name="Hu W."/>
            <person name="Zhang Y."/>
            <person name="Tian X."/>
            <person name="Jiao Y."/>
            <person name="Liang X."/>
            <person name="Jin J."/>
            <person name="Gao L."/>
            <person name="Zheng W."/>
            <person name="Hao B."/>
            <person name="Liu S."/>
            <person name="Wang W."/>
            <person name="Yuan L."/>
            <person name="Cao M."/>
            <person name="McDermott J."/>
            <person name="Samudrala R."/>
            <person name="Wang J."/>
            <person name="Wong G.K."/>
            <person name="Yang H."/>
        </authorList>
    </citation>
    <scope>NUCLEOTIDE SEQUENCE [LARGE SCALE GENOMIC DNA]</scope>
    <source>
        <strain evidence="23">cv. 93-11</strain>
    </source>
</reference>
<sequence length="1101" mass="116443">MEEGKKGRLCVCVLCLPHTSPAISSRPIVSAPGLSVSASSSSSSGICTCRIDHANLTPSVTPTASASASASASAPFLAACRPRARLPFIPATTPASSPSPSHHRSIHMSSTLLFLFFSSHTLSSPPTRATSTRSQAQGGARPIPSATAPPPLADWDPAATSPAHCTFSGVTCDGRSRVVAINLTALPLHFGYLPPEIALLDSLANLTIAACCLPGHVPLELPTLPSLRHLNLSNNNLSGHFPVPDSGDGASPYFPSLELIDAYNNNLSGLLPPFSASHARLRYLHLGGNYFTGAIPDSYGDLAALEYLGLNGNTLSGHVPVSLSRLTRLREMYIGYYNQYDGGVPPEFGDLGALVRLDMSSCNLTGPVPPELGRLQRLDTLFLQWNRLSGEIPPQLGDLSSLASLDLSVNDLAGEIPPSLANLSNLKLLNLFRNHLRGSIPDFVAGFAQLEVLQLWDNNLTGNIPAGLGKNGRLKTLDLATNHLTGPIPADLCAGRRLEMLVLMENGLFGPIPDSLGDCKTLTRVRLAKNFLTGPVPAGLFNLPQANMVELTDNLLIGELPDVIGGDKIGMLLLGNNGIGGRIPPAIGNLPALQTLSLESNNFSGALPPEIGNLKNLSRLNVSGNALTGAIPDELIRCASLAAVDLSRNGFSGEIPESITSLKILCTLNVSRNRLTGELPPEMSNMTSLTTLDVSYNSLSGPVPMQGQFLVFNESSFVGNPGLCGGPVADACPPSMAGGGGGAGSQLRLRWDSKKMLVALVAAFAAVAVAFLGARKGCSAWRSAARRRSGAWKMTAFQKLEFSAEDVVECVKEDNIIGKGGAGIVYHGVTRGAELAIKRLVGRGGGEHDRGFSAEVTTLGRIRHRNIVRLLGFVSNRETNLLLYEYMPNGSLGEMLHGGKGGHLGWEARARVAAEAACGLCYLHHDCAPRIIHRDVKSNNILLDSAFEAHVADFGLAKFLGGATSECMSAIAGSYGYIAPEYAYTLRVDEKSDVYSFGVVLLELITGRRPVGGFGDGVDIVHWVRKVTAELPDNSDTAAVLAVADRRLTPEPVALMVNLYKVAMACVEEASTARPTMREVVHMLSNPNSAQPNSGDLLVTF</sequence>
<evidence type="ECO:0000256" key="16">
    <source>
        <dbReference type="ARBA" id="ARBA00023170"/>
    </source>
</evidence>
<dbReference type="PANTHER" id="PTHR48056:SF44">
    <property type="entry name" value="RECEPTOR PROTEIN KINASE CLAVATA1"/>
    <property type="match status" value="1"/>
</dbReference>
<dbReference type="Pfam" id="PF00560">
    <property type="entry name" value="LRR_1"/>
    <property type="match status" value="9"/>
</dbReference>
<keyword evidence="15" id="KW-0472">Membrane</keyword>
<dbReference type="Gene3D" id="3.80.10.10">
    <property type="entry name" value="Ribonuclease Inhibitor"/>
    <property type="match status" value="4"/>
</dbReference>
<feature type="compositionally biased region" description="Low complexity" evidence="20">
    <location>
        <begin position="122"/>
        <end position="134"/>
    </location>
</feature>
<dbReference type="InterPro" id="IPR001245">
    <property type="entry name" value="Ser-Thr/Tyr_kinase_cat_dom"/>
</dbReference>
<dbReference type="GO" id="GO:0009908">
    <property type="term" value="P:flower development"/>
    <property type="evidence" value="ECO:0007669"/>
    <property type="project" value="UniProtKB-ARBA"/>
</dbReference>
<dbReference type="FunFam" id="3.80.10.10:FF:000560">
    <property type="entry name" value="Leucine-rich repeat receptor-like serine/threonine-protein kinase BAM3"/>
    <property type="match status" value="1"/>
</dbReference>
<evidence type="ECO:0000256" key="8">
    <source>
        <dbReference type="ARBA" id="ARBA00022729"/>
    </source>
</evidence>
<dbReference type="SUPFAM" id="SSF52058">
    <property type="entry name" value="L domain-like"/>
    <property type="match status" value="1"/>
</dbReference>
<accession>A2YH11</accession>
<protein>
    <recommendedName>
        <fullName evidence="2">non-specific serine/threonine protein kinase</fullName>
        <ecNumber evidence="2">2.7.11.1</ecNumber>
    </recommendedName>
</protein>
<evidence type="ECO:0000256" key="9">
    <source>
        <dbReference type="ARBA" id="ARBA00022737"/>
    </source>
</evidence>
<evidence type="ECO:0000313" key="22">
    <source>
        <dbReference type="EMBL" id="EAZ02372.1"/>
    </source>
</evidence>
<keyword evidence="5" id="KW-0433">Leucine-rich repeat</keyword>
<dbReference type="InterPro" id="IPR050647">
    <property type="entry name" value="Plant_LRR-RLKs"/>
</dbReference>
<dbReference type="FunFam" id="3.80.10.10:FF:000371">
    <property type="entry name" value="Leucine-rich repeat receptor-like serine/threonine-protein kinase BAM3"/>
    <property type="match status" value="1"/>
</dbReference>
<dbReference type="GO" id="GO:0010075">
    <property type="term" value="P:regulation of meristem growth"/>
    <property type="evidence" value="ECO:0007669"/>
    <property type="project" value="UniProtKB-ARBA"/>
</dbReference>
<dbReference type="FunFam" id="3.80.10.10:FF:000565">
    <property type="entry name" value="Leucine-rich repeat receptor-like kinase protein FLORAL ORGAN NUMBER1"/>
    <property type="match status" value="1"/>
</dbReference>
<dbReference type="Pfam" id="PF07714">
    <property type="entry name" value="PK_Tyr_Ser-Thr"/>
    <property type="match status" value="1"/>
</dbReference>
<comment type="catalytic activity">
    <reaction evidence="19">
        <text>L-seryl-[protein] + ATP = O-phospho-L-seryl-[protein] + ADP + H(+)</text>
        <dbReference type="Rhea" id="RHEA:17989"/>
        <dbReference type="Rhea" id="RHEA-COMP:9863"/>
        <dbReference type="Rhea" id="RHEA-COMP:11604"/>
        <dbReference type="ChEBI" id="CHEBI:15378"/>
        <dbReference type="ChEBI" id="CHEBI:29999"/>
        <dbReference type="ChEBI" id="CHEBI:30616"/>
        <dbReference type="ChEBI" id="CHEBI:83421"/>
        <dbReference type="ChEBI" id="CHEBI:456216"/>
        <dbReference type="EC" id="2.7.11.1"/>
    </reaction>
</comment>
<keyword evidence="3" id="KW-0217">Developmental protein</keyword>
<comment type="catalytic activity">
    <reaction evidence="18">
        <text>L-threonyl-[protein] + ATP = O-phospho-L-threonyl-[protein] + ADP + H(+)</text>
        <dbReference type="Rhea" id="RHEA:46608"/>
        <dbReference type="Rhea" id="RHEA-COMP:11060"/>
        <dbReference type="Rhea" id="RHEA-COMP:11605"/>
        <dbReference type="ChEBI" id="CHEBI:15378"/>
        <dbReference type="ChEBI" id="CHEBI:30013"/>
        <dbReference type="ChEBI" id="CHEBI:30616"/>
        <dbReference type="ChEBI" id="CHEBI:61977"/>
        <dbReference type="ChEBI" id="CHEBI:456216"/>
        <dbReference type="EC" id="2.7.11.1"/>
    </reaction>
</comment>
<dbReference type="GO" id="GO:0033612">
    <property type="term" value="F:receptor serine/threonine kinase binding"/>
    <property type="evidence" value="ECO:0007669"/>
    <property type="project" value="TreeGrafter"/>
</dbReference>
<evidence type="ECO:0000256" key="15">
    <source>
        <dbReference type="ARBA" id="ARBA00023136"/>
    </source>
</evidence>
<dbReference type="FunFam" id="3.80.10.10:FF:000108">
    <property type="entry name" value="Leucine-rich repeat receptor-like serine/threonine-protein kinase BAM3"/>
    <property type="match status" value="1"/>
</dbReference>
<evidence type="ECO:0000256" key="5">
    <source>
        <dbReference type="ARBA" id="ARBA00022614"/>
    </source>
</evidence>
<dbReference type="InterPro" id="IPR000719">
    <property type="entry name" value="Prot_kinase_dom"/>
</dbReference>
<dbReference type="InterPro" id="IPR032675">
    <property type="entry name" value="LRR_dom_sf"/>
</dbReference>
<keyword evidence="14" id="KW-1133">Transmembrane helix</keyword>
<dbReference type="PROSITE" id="PS00108">
    <property type="entry name" value="PROTEIN_KINASE_ST"/>
    <property type="match status" value="1"/>
</dbReference>
<dbReference type="GO" id="GO:0005524">
    <property type="term" value="F:ATP binding"/>
    <property type="evidence" value="ECO:0007669"/>
    <property type="project" value="UniProtKB-KW"/>
</dbReference>
<dbReference type="EMBL" id="CM000131">
    <property type="protein sequence ID" value="EAZ02372.1"/>
    <property type="molecule type" value="Genomic_DNA"/>
</dbReference>
<dbReference type="PROSITE" id="PS50011">
    <property type="entry name" value="PROTEIN_KINASE_DOM"/>
    <property type="match status" value="1"/>
</dbReference>
<dbReference type="Gene3D" id="3.30.200.20">
    <property type="entry name" value="Phosphorylase Kinase, domain 1"/>
    <property type="match status" value="1"/>
</dbReference>
<evidence type="ECO:0000256" key="13">
    <source>
        <dbReference type="ARBA" id="ARBA00022840"/>
    </source>
</evidence>
<evidence type="ECO:0000256" key="11">
    <source>
        <dbReference type="ARBA" id="ARBA00022777"/>
    </source>
</evidence>
<keyword evidence="12" id="KW-0221">Differentiation</keyword>
<evidence type="ECO:0000256" key="4">
    <source>
        <dbReference type="ARBA" id="ARBA00022527"/>
    </source>
</evidence>
<keyword evidence="11" id="KW-0418">Kinase</keyword>
<keyword evidence="17" id="KW-0325">Glycoprotein</keyword>
<evidence type="ECO:0000256" key="6">
    <source>
        <dbReference type="ARBA" id="ARBA00022679"/>
    </source>
</evidence>
<evidence type="ECO:0000256" key="20">
    <source>
        <dbReference type="SAM" id="MobiDB-lite"/>
    </source>
</evidence>
<dbReference type="OMA" id="GQFMVFN"/>
<dbReference type="GO" id="GO:0016020">
    <property type="term" value="C:membrane"/>
    <property type="evidence" value="ECO:0007669"/>
    <property type="project" value="UniProtKB-SubCell"/>
</dbReference>
<dbReference type="Pfam" id="PF13855">
    <property type="entry name" value="LRR_8"/>
    <property type="match status" value="1"/>
</dbReference>
<dbReference type="Proteomes" id="UP000007015">
    <property type="component" value="Chromosome 6"/>
</dbReference>
<evidence type="ECO:0000256" key="3">
    <source>
        <dbReference type="ARBA" id="ARBA00022473"/>
    </source>
</evidence>
<keyword evidence="23" id="KW-1185">Reference proteome</keyword>
<name>A2YH11_ORYSI</name>